<dbReference type="InterPro" id="IPR001845">
    <property type="entry name" value="HTH_ArsR_DNA-bd_dom"/>
</dbReference>
<dbReference type="RefSeq" id="WP_284216083.1">
    <property type="nucleotide sequence ID" value="NZ_BSOT01000005.1"/>
</dbReference>
<dbReference type="InterPro" id="IPR011991">
    <property type="entry name" value="ArsR-like_HTH"/>
</dbReference>
<comment type="caution">
    <text evidence="2">The sequence shown here is derived from an EMBL/GenBank/DDBJ whole genome shotgun (WGS) entry which is preliminary data.</text>
</comment>
<dbReference type="PANTHER" id="PTHR38600">
    <property type="entry name" value="TRANSCRIPTIONAL REGULATORY PROTEIN"/>
    <property type="match status" value="1"/>
</dbReference>
<dbReference type="InterPro" id="IPR036390">
    <property type="entry name" value="WH_DNA-bd_sf"/>
</dbReference>
<reference evidence="2" key="2">
    <citation type="submission" date="2023-01" db="EMBL/GenBank/DDBJ databases">
        <title>Draft genome sequence of Agaribacter marinus strain NBRC 110023.</title>
        <authorList>
            <person name="Sun Q."/>
            <person name="Mori K."/>
        </authorList>
    </citation>
    <scope>NUCLEOTIDE SEQUENCE</scope>
    <source>
        <strain evidence="2">NBRC 110023</strain>
    </source>
</reference>
<dbReference type="SMART" id="SM00418">
    <property type="entry name" value="HTH_ARSR"/>
    <property type="match status" value="1"/>
</dbReference>
<keyword evidence="3" id="KW-1185">Reference proteome</keyword>
<dbReference type="Proteomes" id="UP001156601">
    <property type="component" value="Unassembled WGS sequence"/>
</dbReference>
<evidence type="ECO:0000313" key="3">
    <source>
        <dbReference type="Proteomes" id="UP001156601"/>
    </source>
</evidence>
<protein>
    <submittedName>
        <fullName evidence="2">Transcriptional regulator</fullName>
    </submittedName>
</protein>
<reference evidence="2" key="1">
    <citation type="journal article" date="2014" name="Int. J. Syst. Evol. Microbiol.">
        <title>Complete genome sequence of Corynebacterium casei LMG S-19264T (=DSM 44701T), isolated from a smear-ripened cheese.</title>
        <authorList>
            <consortium name="US DOE Joint Genome Institute (JGI-PGF)"/>
            <person name="Walter F."/>
            <person name="Albersmeier A."/>
            <person name="Kalinowski J."/>
            <person name="Ruckert C."/>
        </authorList>
    </citation>
    <scope>NUCLEOTIDE SEQUENCE</scope>
    <source>
        <strain evidence="2">NBRC 110023</strain>
    </source>
</reference>
<evidence type="ECO:0000313" key="2">
    <source>
        <dbReference type="EMBL" id="GLR69771.1"/>
    </source>
</evidence>
<feature type="domain" description="HTH arsR-type" evidence="1">
    <location>
        <begin position="1"/>
        <end position="96"/>
    </location>
</feature>
<proteinExistence type="predicted"/>
<accession>A0AA37STU7</accession>
<dbReference type="PRINTS" id="PR00778">
    <property type="entry name" value="HTHARSR"/>
</dbReference>
<dbReference type="NCBIfam" id="NF033788">
    <property type="entry name" value="HTH_metalloreg"/>
    <property type="match status" value="1"/>
</dbReference>
<dbReference type="EMBL" id="BSOT01000005">
    <property type="protein sequence ID" value="GLR69771.1"/>
    <property type="molecule type" value="Genomic_DNA"/>
</dbReference>
<dbReference type="PANTHER" id="PTHR38600:SF2">
    <property type="entry name" value="SLL0088 PROTEIN"/>
    <property type="match status" value="1"/>
</dbReference>
<dbReference type="AlphaFoldDB" id="A0AA37STU7"/>
<dbReference type="PROSITE" id="PS50987">
    <property type="entry name" value="HTH_ARSR_2"/>
    <property type="match status" value="1"/>
</dbReference>
<dbReference type="InterPro" id="IPR036388">
    <property type="entry name" value="WH-like_DNA-bd_sf"/>
</dbReference>
<dbReference type="Pfam" id="PF12840">
    <property type="entry name" value="HTH_20"/>
    <property type="match status" value="1"/>
</dbReference>
<dbReference type="GO" id="GO:0003700">
    <property type="term" value="F:DNA-binding transcription factor activity"/>
    <property type="evidence" value="ECO:0007669"/>
    <property type="project" value="InterPro"/>
</dbReference>
<organism evidence="2 3">
    <name type="scientific">Agaribacter marinus</name>
    <dbReference type="NCBI Taxonomy" id="1431249"/>
    <lineage>
        <taxon>Bacteria</taxon>
        <taxon>Pseudomonadati</taxon>
        <taxon>Pseudomonadota</taxon>
        <taxon>Gammaproteobacteria</taxon>
        <taxon>Alteromonadales</taxon>
        <taxon>Alteromonadaceae</taxon>
        <taxon>Agaribacter</taxon>
    </lineage>
</organism>
<dbReference type="SUPFAM" id="SSF46785">
    <property type="entry name" value="Winged helix' DNA-binding domain"/>
    <property type="match status" value="1"/>
</dbReference>
<dbReference type="CDD" id="cd00090">
    <property type="entry name" value="HTH_ARSR"/>
    <property type="match status" value="1"/>
</dbReference>
<sequence length="120" mass="13632">MAIQYNTSLDRTFHALGDGTRRKILSILAGQGASTASELLAPFDVAQPTISKHLKVLEKAGLVRREVEGRIHRFELVTNPMDEAESWISRHKQFWEGTLSRLDTFVDQLEKPSNKQEKNE</sequence>
<dbReference type="Gene3D" id="1.10.10.10">
    <property type="entry name" value="Winged helix-like DNA-binding domain superfamily/Winged helix DNA-binding domain"/>
    <property type="match status" value="1"/>
</dbReference>
<gene>
    <name evidence="2" type="ORF">GCM10007852_06790</name>
</gene>
<evidence type="ECO:0000259" key="1">
    <source>
        <dbReference type="PROSITE" id="PS50987"/>
    </source>
</evidence>
<name>A0AA37STU7_9ALTE</name>